<accession>A0A2N1M3L9</accession>
<evidence type="ECO:0000313" key="4">
    <source>
        <dbReference type="Proteomes" id="UP000233469"/>
    </source>
</evidence>
<proteinExistence type="predicted"/>
<dbReference type="VEuPathDB" id="FungiDB:FUN_010229"/>
<organism evidence="2 4">
    <name type="scientific">Rhizophagus irregularis</name>
    <dbReference type="NCBI Taxonomy" id="588596"/>
    <lineage>
        <taxon>Eukaryota</taxon>
        <taxon>Fungi</taxon>
        <taxon>Fungi incertae sedis</taxon>
        <taxon>Mucoromycota</taxon>
        <taxon>Glomeromycotina</taxon>
        <taxon>Glomeromycetes</taxon>
        <taxon>Glomerales</taxon>
        <taxon>Glomeraceae</taxon>
        <taxon>Rhizophagus</taxon>
    </lineage>
</organism>
<keyword evidence="1" id="KW-1133">Transmembrane helix</keyword>
<keyword evidence="1" id="KW-0472">Membrane</keyword>
<feature type="transmembrane region" description="Helical" evidence="1">
    <location>
        <begin position="12"/>
        <end position="30"/>
    </location>
</feature>
<evidence type="ECO:0000256" key="1">
    <source>
        <dbReference type="SAM" id="Phobius"/>
    </source>
</evidence>
<keyword evidence="1" id="KW-0812">Transmembrane</keyword>
<gene>
    <name evidence="3" type="ORF">RhiirC2_447964</name>
    <name evidence="2" type="ORF">RhiirC2_455648</name>
</gene>
<dbReference type="Proteomes" id="UP000233469">
    <property type="component" value="Unassembled WGS sequence"/>
</dbReference>
<dbReference type="EMBL" id="LLXL01005981">
    <property type="protein sequence ID" value="PKK56229.1"/>
    <property type="molecule type" value="Genomic_DNA"/>
</dbReference>
<name>A0A2N1M3L9_9GLOM</name>
<protein>
    <submittedName>
        <fullName evidence="2">Uncharacterized protein</fullName>
    </submittedName>
</protein>
<comment type="caution">
    <text evidence="2">The sequence shown here is derived from an EMBL/GenBank/DDBJ whole genome shotgun (WGS) entry which is preliminary data.</text>
</comment>
<sequence>MLSWDRTVGPCPLQYNFMSGTLLPAVFLVYSSQKFFKVGLTACLYPDYRRRHGLFDTKKIAGHTMSHVQHCFILYPNY</sequence>
<reference evidence="2 4" key="1">
    <citation type="submission" date="2016-04" db="EMBL/GenBank/DDBJ databases">
        <title>Genome analyses suggest a sexual origin of heterokaryosis in a supposedly ancient asexual fungus.</title>
        <authorList>
            <person name="Ropars J."/>
            <person name="Sedzielewska K."/>
            <person name="Noel J."/>
            <person name="Charron P."/>
            <person name="Farinelli L."/>
            <person name="Marton T."/>
            <person name="Kruger M."/>
            <person name="Pelin A."/>
            <person name="Brachmann A."/>
            <person name="Corradi N."/>
        </authorList>
    </citation>
    <scope>NUCLEOTIDE SEQUENCE [LARGE SCALE GENOMIC DNA]</scope>
    <source>
        <strain evidence="2 4">C2</strain>
    </source>
</reference>
<evidence type="ECO:0000313" key="3">
    <source>
        <dbReference type="EMBL" id="PKK56368.1"/>
    </source>
</evidence>
<dbReference type="AlphaFoldDB" id="A0A2N1M3L9"/>
<reference evidence="2 4" key="2">
    <citation type="submission" date="2017-10" db="EMBL/GenBank/DDBJ databases">
        <title>Extensive intraspecific genome diversity in a model arbuscular mycorrhizal fungus.</title>
        <authorList>
            <person name="Chen E.C.H."/>
            <person name="Morin E."/>
            <person name="Baudet D."/>
            <person name="Noel J."/>
            <person name="Ndikumana S."/>
            <person name="Charron P."/>
            <person name="St-Onge C."/>
            <person name="Giorgi J."/>
            <person name="Grigoriev I.V."/>
            <person name="Roux C."/>
            <person name="Martin F.M."/>
            <person name="Corradi N."/>
        </authorList>
    </citation>
    <scope>NUCLEOTIDE SEQUENCE [LARGE SCALE GENOMIC DNA]</scope>
    <source>
        <strain evidence="2 4">C2</strain>
    </source>
</reference>
<evidence type="ECO:0000313" key="2">
    <source>
        <dbReference type="EMBL" id="PKK56229.1"/>
    </source>
</evidence>
<dbReference type="EMBL" id="LLXL01005751">
    <property type="protein sequence ID" value="PKK56368.1"/>
    <property type="molecule type" value="Genomic_DNA"/>
</dbReference>